<evidence type="ECO:0000256" key="4">
    <source>
        <dbReference type="SAM" id="MobiDB-lite"/>
    </source>
</evidence>
<dbReference type="SMART" id="SM00028">
    <property type="entry name" value="TPR"/>
    <property type="match status" value="5"/>
</dbReference>
<protein>
    <submittedName>
        <fullName evidence="5">Tetratricopeptide repeat-containing protein</fullName>
    </submittedName>
</protein>
<name>A0A0N7MVS5_9BACT</name>
<dbReference type="AlphaFoldDB" id="A0A0N7MVS5"/>
<keyword evidence="1" id="KW-0677">Repeat</keyword>
<dbReference type="EMBL" id="CZVW01000002">
    <property type="protein sequence ID" value="CUS96659.1"/>
    <property type="molecule type" value="Genomic_DNA"/>
</dbReference>
<evidence type="ECO:0000256" key="3">
    <source>
        <dbReference type="PROSITE-ProRule" id="PRU00339"/>
    </source>
</evidence>
<dbReference type="OrthoDB" id="739506at2"/>
<evidence type="ECO:0000313" key="5">
    <source>
        <dbReference type="EMBL" id="CUS96659.1"/>
    </source>
</evidence>
<dbReference type="Pfam" id="PF13181">
    <property type="entry name" value="TPR_8"/>
    <property type="match status" value="1"/>
</dbReference>
<evidence type="ECO:0000313" key="6">
    <source>
        <dbReference type="Proteomes" id="UP000199197"/>
    </source>
</evidence>
<keyword evidence="2 3" id="KW-0802">TPR repeat</keyword>
<feature type="repeat" description="TPR" evidence="3">
    <location>
        <begin position="361"/>
        <end position="394"/>
    </location>
</feature>
<feature type="repeat" description="TPR" evidence="3">
    <location>
        <begin position="149"/>
        <end position="182"/>
    </location>
</feature>
<dbReference type="InterPro" id="IPR011990">
    <property type="entry name" value="TPR-like_helical_dom_sf"/>
</dbReference>
<dbReference type="PANTHER" id="PTHR44943">
    <property type="entry name" value="CELLULOSE SYNTHASE OPERON PROTEIN C"/>
    <property type="match status" value="1"/>
</dbReference>
<keyword evidence="6" id="KW-1185">Reference proteome</keyword>
<feature type="region of interest" description="Disordered" evidence="4">
    <location>
        <begin position="227"/>
        <end position="256"/>
    </location>
</feature>
<dbReference type="SUPFAM" id="SSF48452">
    <property type="entry name" value="TPR-like"/>
    <property type="match status" value="2"/>
</dbReference>
<dbReference type="Gene3D" id="1.25.40.10">
    <property type="entry name" value="Tetratricopeptide repeat domain"/>
    <property type="match status" value="5"/>
</dbReference>
<proteinExistence type="predicted"/>
<dbReference type="PROSITE" id="PS50005">
    <property type="entry name" value="TPR"/>
    <property type="match status" value="4"/>
</dbReference>
<evidence type="ECO:0000256" key="1">
    <source>
        <dbReference type="ARBA" id="ARBA00022737"/>
    </source>
</evidence>
<evidence type="ECO:0000256" key="2">
    <source>
        <dbReference type="ARBA" id="ARBA00022803"/>
    </source>
</evidence>
<sequence>MTKARSVLILTAFAIILIYLSVTGFQCASAEVTGAKVYMQRQDWVNAEKQLLKEVENNPKNAEAWFLLGYVRGEQKNYTGMLEAFNKSLEISNQYERDINNFKLKYWVDNFNAGVTYFSRYQNNRDSIHYIDKAIESFKTATLIIPDSAAAYKNLAYSYLVKEDINSAVEPLKKAVELSHEKDVDAMKMLGKIYYDYASRHTVKFEDPSNKRDIRVGMTADDVKKTLGEPDVIKKPQPQPTVQQKGKRPPKPAPVQPEVESWIYSKYGLTLEIENNLVKTIEFKGEKYQEGGVTVALDSTEFYAAREWYDKAIDIFNKVRNIQPSDEETLAFLSNAYINAGRSEEALEAFRASVEAQPGNKYFHYNYGVLLLKAEQFEDAIREFKAAVDIDPNYKEALYNLAASYVNWGVKLKQQAEDLALKQNLEEQAKYEALSKDKFRQALPYLERLTEIEPNDIFIWELLGKIYANLGEVDKAEAAFKKADELRNKK</sequence>
<dbReference type="Proteomes" id="UP000199197">
    <property type="component" value="Unassembled WGS sequence"/>
</dbReference>
<accession>A0A0N7MVS5</accession>
<dbReference type="InterPro" id="IPR019734">
    <property type="entry name" value="TPR_rpt"/>
</dbReference>
<dbReference type="PROSITE" id="PS50293">
    <property type="entry name" value="TPR_REGION"/>
    <property type="match status" value="1"/>
</dbReference>
<feature type="repeat" description="TPR" evidence="3">
    <location>
        <begin position="327"/>
        <end position="360"/>
    </location>
</feature>
<dbReference type="PANTHER" id="PTHR44943:SF8">
    <property type="entry name" value="TPR REPEAT-CONTAINING PROTEIN MJ0263"/>
    <property type="match status" value="1"/>
</dbReference>
<dbReference type="Pfam" id="PF13432">
    <property type="entry name" value="TPR_16"/>
    <property type="match status" value="2"/>
</dbReference>
<reference evidence="6" key="1">
    <citation type="submission" date="2015-11" db="EMBL/GenBank/DDBJ databases">
        <authorList>
            <person name="Varghese N."/>
        </authorList>
    </citation>
    <scope>NUCLEOTIDE SEQUENCE [LARGE SCALE GENOMIC DNA]</scope>
    <source>
        <strain evidence="6">JGI-23</strain>
    </source>
</reference>
<dbReference type="InterPro" id="IPR051685">
    <property type="entry name" value="Ycf3/AcsC/BcsC/TPR_MFPF"/>
</dbReference>
<organism evidence="5 6">
    <name type="scientific">Candidatus Chryseopegocella kryptomonas</name>
    <dbReference type="NCBI Taxonomy" id="1633643"/>
    <lineage>
        <taxon>Bacteria</taxon>
        <taxon>Pseudomonadati</taxon>
        <taxon>Candidatus Kryptoniota</taxon>
        <taxon>Candidatus Chryseopegocella</taxon>
    </lineage>
</organism>
<feature type="repeat" description="TPR" evidence="3">
    <location>
        <begin position="62"/>
        <end position="95"/>
    </location>
</feature>
<gene>
    <name evidence="5" type="ORF">JGI23_00158</name>
</gene>